<feature type="domain" description="Transcription regulator PadR C-terminal" evidence="2">
    <location>
        <begin position="93"/>
        <end position="174"/>
    </location>
</feature>
<name>A0ABU2M6C8_9ACTN</name>
<dbReference type="Gene3D" id="1.10.10.10">
    <property type="entry name" value="Winged helix-like DNA-binding domain superfamily/Winged helix DNA-binding domain"/>
    <property type="match status" value="1"/>
</dbReference>
<dbReference type="InterPro" id="IPR005149">
    <property type="entry name" value="Tscrpt_reg_PadR_N"/>
</dbReference>
<organism evidence="3 4">
    <name type="scientific">Nocardiopsis lambiniae</name>
    <dbReference type="NCBI Taxonomy" id="3075539"/>
    <lineage>
        <taxon>Bacteria</taxon>
        <taxon>Bacillati</taxon>
        <taxon>Actinomycetota</taxon>
        <taxon>Actinomycetes</taxon>
        <taxon>Streptosporangiales</taxon>
        <taxon>Nocardiopsidaceae</taxon>
        <taxon>Nocardiopsis</taxon>
    </lineage>
</organism>
<gene>
    <name evidence="3" type="ORF">RM479_07310</name>
</gene>
<feature type="domain" description="Transcription regulator PadR N-terminal" evidence="1">
    <location>
        <begin position="7"/>
        <end position="80"/>
    </location>
</feature>
<protein>
    <submittedName>
        <fullName evidence="3">PadR family transcriptional regulator</fullName>
    </submittedName>
</protein>
<proteinExistence type="predicted"/>
<dbReference type="EMBL" id="JAVREP010000003">
    <property type="protein sequence ID" value="MDT0328219.1"/>
    <property type="molecule type" value="Genomic_DNA"/>
</dbReference>
<dbReference type="Proteomes" id="UP001183390">
    <property type="component" value="Unassembled WGS sequence"/>
</dbReference>
<dbReference type="InterPro" id="IPR018309">
    <property type="entry name" value="Tscrpt_reg_PadR_C"/>
</dbReference>
<accession>A0ABU2M6C8</accession>
<sequence length="178" mass="19862">MSLRHAILGILSIKPMSGYELKKVIDESVGHFWTADQSQIYRTLAGLVEDGLAVRRTVVQEERPNMHLHSVTDLGSAELDRWLASPLKAQPSREPFLARLFFADRMPVERIRELLDGRRRELSGQLAALEAIEIPANVAEFGLGGVLRLATLANGIAHARTELDWLDATERRLEGITS</sequence>
<dbReference type="RefSeq" id="WP_311510952.1">
    <property type="nucleotide sequence ID" value="NZ_JAVREP010000003.1"/>
</dbReference>
<dbReference type="SUPFAM" id="SSF46785">
    <property type="entry name" value="Winged helix' DNA-binding domain"/>
    <property type="match status" value="1"/>
</dbReference>
<evidence type="ECO:0000259" key="2">
    <source>
        <dbReference type="Pfam" id="PF10400"/>
    </source>
</evidence>
<dbReference type="Pfam" id="PF03551">
    <property type="entry name" value="PadR"/>
    <property type="match status" value="1"/>
</dbReference>
<comment type="caution">
    <text evidence="3">The sequence shown here is derived from an EMBL/GenBank/DDBJ whole genome shotgun (WGS) entry which is preliminary data.</text>
</comment>
<evidence type="ECO:0000313" key="4">
    <source>
        <dbReference type="Proteomes" id="UP001183390"/>
    </source>
</evidence>
<dbReference type="InterPro" id="IPR036388">
    <property type="entry name" value="WH-like_DNA-bd_sf"/>
</dbReference>
<dbReference type="PANTHER" id="PTHR43252:SF6">
    <property type="entry name" value="NEGATIVE TRANSCRIPTION REGULATOR PADR"/>
    <property type="match status" value="1"/>
</dbReference>
<evidence type="ECO:0000313" key="3">
    <source>
        <dbReference type="EMBL" id="MDT0328219.1"/>
    </source>
</evidence>
<dbReference type="InterPro" id="IPR036390">
    <property type="entry name" value="WH_DNA-bd_sf"/>
</dbReference>
<dbReference type="Pfam" id="PF10400">
    <property type="entry name" value="Vir_act_alpha_C"/>
    <property type="match status" value="1"/>
</dbReference>
<dbReference type="Gene3D" id="6.10.140.190">
    <property type="match status" value="1"/>
</dbReference>
<reference evidence="4" key="1">
    <citation type="submission" date="2023-07" db="EMBL/GenBank/DDBJ databases">
        <title>30 novel species of actinomycetes from the DSMZ collection.</title>
        <authorList>
            <person name="Nouioui I."/>
        </authorList>
    </citation>
    <scope>NUCLEOTIDE SEQUENCE [LARGE SCALE GENOMIC DNA]</scope>
    <source>
        <strain evidence="4">DSM 44743</strain>
    </source>
</reference>
<keyword evidence="4" id="KW-1185">Reference proteome</keyword>
<evidence type="ECO:0000259" key="1">
    <source>
        <dbReference type="Pfam" id="PF03551"/>
    </source>
</evidence>
<dbReference type="PANTHER" id="PTHR43252">
    <property type="entry name" value="TRANSCRIPTIONAL REGULATOR YQJI"/>
    <property type="match status" value="1"/>
</dbReference>